<evidence type="ECO:0000256" key="5">
    <source>
        <dbReference type="ARBA" id="ARBA00022856"/>
    </source>
</evidence>
<organism evidence="11 12">
    <name type="scientific">Devosia limi DSM 17137</name>
    <dbReference type="NCBI Taxonomy" id="1121477"/>
    <lineage>
        <taxon>Bacteria</taxon>
        <taxon>Pseudomonadati</taxon>
        <taxon>Pseudomonadota</taxon>
        <taxon>Alphaproteobacteria</taxon>
        <taxon>Hyphomicrobiales</taxon>
        <taxon>Devosiaceae</taxon>
        <taxon>Devosia</taxon>
    </lineage>
</organism>
<evidence type="ECO:0000256" key="6">
    <source>
        <dbReference type="ARBA" id="ARBA00022927"/>
    </source>
</evidence>
<keyword evidence="8 9" id="KW-0472">Membrane</keyword>
<feature type="domain" description="ABC transmembrane type-1" evidence="10">
    <location>
        <begin position="87"/>
        <end position="273"/>
    </location>
</feature>
<dbReference type="PROSITE" id="PS50928">
    <property type="entry name" value="ABC_TM1"/>
    <property type="match status" value="1"/>
</dbReference>
<evidence type="ECO:0000313" key="11">
    <source>
        <dbReference type="EMBL" id="KKB86528.1"/>
    </source>
</evidence>
<dbReference type="InterPro" id="IPR025966">
    <property type="entry name" value="OppC_N"/>
</dbReference>
<gene>
    <name evidence="11" type="ORF">VW29_02205</name>
</gene>
<dbReference type="PANTHER" id="PTHR43386:SF1">
    <property type="entry name" value="D,D-DIPEPTIDE TRANSPORT SYSTEM PERMEASE PROTEIN DDPC-RELATED"/>
    <property type="match status" value="1"/>
</dbReference>
<feature type="transmembrane region" description="Helical" evidence="9">
    <location>
        <begin position="251"/>
        <end position="273"/>
    </location>
</feature>
<dbReference type="PANTHER" id="PTHR43386">
    <property type="entry name" value="OLIGOPEPTIDE TRANSPORT SYSTEM PERMEASE PROTEIN APPC"/>
    <property type="match status" value="1"/>
</dbReference>
<keyword evidence="12" id="KW-1185">Reference proteome</keyword>
<feature type="transmembrane region" description="Helical" evidence="9">
    <location>
        <begin position="203"/>
        <end position="225"/>
    </location>
</feature>
<evidence type="ECO:0000313" key="12">
    <source>
        <dbReference type="Proteomes" id="UP000033608"/>
    </source>
</evidence>
<proteinExistence type="inferred from homology"/>
<evidence type="ECO:0000256" key="3">
    <source>
        <dbReference type="ARBA" id="ARBA00022475"/>
    </source>
</evidence>
<dbReference type="SUPFAM" id="SSF161098">
    <property type="entry name" value="MetI-like"/>
    <property type="match status" value="1"/>
</dbReference>
<sequence length="287" mass="31335">MLAAARESFILLIGDSFAVAGMVILTIFAAIAIFAPWLAPYDPFQAMLTESGRLLRLAPPSSANPFGTTAFGNDVLSQFLYGFRVAFIVGLVAAFAVGIISTVFGVVAGYFGGLIDDVLMRITDVALSIPTLPFSIVAVALLGPSIENIVLVITLLFWRNGARIIRSAVLTERERVYVKWARAAGASHIHIIMRHILPNIFRVVFLWITMSVAFAVLTEASLSFLGLGDPTVISWGQMLNTAFSSGSLRTAWWWVLPPSLGLIFLVSSLYLIGRGYEEQANPRLRRR</sequence>
<dbReference type="PATRIC" id="fig|1121477.3.peg.1497"/>
<dbReference type="GO" id="GO:0015833">
    <property type="term" value="P:peptide transport"/>
    <property type="evidence" value="ECO:0007669"/>
    <property type="project" value="UniProtKB-KW"/>
</dbReference>
<dbReference type="InterPro" id="IPR050366">
    <property type="entry name" value="BP-dependent_transpt_permease"/>
</dbReference>
<keyword evidence="3" id="KW-1003">Cell membrane</keyword>
<keyword evidence="6" id="KW-0653">Protein transport</keyword>
<evidence type="ECO:0000259" key="10">
    <source>
        <dbReference type="PROSITE" id="PS50928"/>
    </source>
</evidence>
<accession>A0A0F5LW39</accession>
<comment type="similarity">
    <text evidence="9">Belongs to the binding-protein-dependent transport system permease family.</text>
</comment>
<evidence type="ECO:0000256" key="9">
    <source>
        <dbReference type="RuleBase" id="RU363032"/>
    </source>
</evidence>
<dbReference type="GO" id="GO:0055085">
    <property type="term" value="P:transmembrane transport"/>
    <property type="evidence" value="ECO:0007669"/>
    <property type="project" value="InterPro"/>
</dbReference>
<feature type="transmembrane region" description="Helical" evidence="9">
    <location>
        <begin position="17"/>
        <end position="39"/>
    </location>
</feature>
<evidence type="ECO:0000256" key="1">
    <source>
        <dbReference type="ARBA" id="ARBA00004651"/>
    </source>
</evidence>
<dbReference type="GO" id="GO:0015031">
    <property type="term" value="P:protein transport"/>
    <property type="evidence" value="ECO:0007669"/>
    <property type="project" value="UniProtKB-KW"/>
</dbReference>
<dbReference type="Gene3D" id="1.10.3720.10">
    <property type="entry name" value="MetI-like"/>
    <property type="match status" value="1"/>
</dbReference>
<dbReference type="STRING" id="1121477.SAMN02745223_01382"/>
<feature type="transmembrane region" description="Helical" evidence="9">
    <location>
        <begin position="132"/>
        <end position="158"/>
    </location>
</feature>
<dbReference type="CDD" id="cd06261">
    <property type="entry name" value="TM_PBP2"/>
    <property type="match status" value="1"/>
</dbReference>
<dbReference type="InterPro" id="IPR035906">
    <property type="entry name" value="MetI-like_sf"/>
</dbReference>
<feature type="transmembrane region" description="Helical" evidence="9">
    <location>
        <begin position="85"/>
        <end position="112"/>
    </location>
</feature>
<keyword evidence="4 9" id="KW-0812">Transmembrane</keyword>
<comment type="subcellular location">
    <subcellularLocation>
        <location evidence="1 9">Cell membrane</location>
        <topology evidence="1 9">Multi-pass membrane protein</topology>
    </subcellularLocation>
</comment>
<name>A0A0F5LW39_9HYPH</name>
<dbReference type="Pfam" id="PF00528">
    <property type="entry name" value="BPD_transp_1"/>
    <property type="match status" value="1"/>
</dbReference>
<comment type="caution">
    <text evidence="11">The sequence shown here is derived from an EMBL/GenBank/DDBJ whole genome shotgun (WGS) entry which is preliminary data.</text>
</comment>
<dbReference type="EMBL" id="LAJF01000036">
    <property type="protein sequence ID" value="KKB86528.1"/>
    <property type="molecule type" value="Genomic_DNA"/>
</dbReference>
<reference evidence="11 12" key="1">
    <citation type="submission" date="2015-03" db="EMBL/GenBank/DDBJ databases">
        <authorList>
            <person name="Hassan Y.I."/>
            <person name="Lepp D."/>
            <person name="Zhou T."/>
        </authorList>
    </citation>
    <scope>NUCLEOTIDE SEQUENCE [LARGE SCALE GENOMIC DNA]</scope>
    <source>
        <strain evidence="11 12">DSM 17137</strain>
    </source>
</reference>
<evidence type="ECO:0000256" key="8">
    <source>
        <dbReference type="ARBA" id="ARBA00023136"/>
    </source>
</evidence>
<evidence type="ECO:0000256" key="2">
    <source>
        <dbReference type="ARBA" id="ARBA00022448"/>
    </source>
</evidence>
<dbReference type="InterPro" id="IPR000515">
    <property type="entry name" value="MetI-like"/>
</dbReference>
<dbReference type="AlphaFoldDB" id="A0A0F5LW39"/>
<dbReference type="Pfam" id="PF12911">
    <property type="entry name" value="OppC_N"/>
    <property type="match status" value="1"/>
</dbReference>
<keyword evidence="7 9" id="KW-1133">Transmembrane helix</keyword>
<dbReference type="Proteomes" id="UP000033608">
    <property type="component" value="Unassembled WGS sequence"/>
</dbReference>
<keyword evidence="2 9" id="KW-0813">Transport</keyword>
<evidence type="ECO:0000256" key="4">
    <source>
        <dbReference type="ARBA" id="ARBA00022692"/>
    </source>
</evidence>
<evidence type="ECO:0000256" key="7">
    <source>
        <dbReference type="ARBA" id="ARBA00022989"/>
    </source>
</evidence>
<keyword evidence="5" id="KW-0571">Peptide transport</keyword>
<protein>
    <recommendedName>
        <fullName evidence="10">ABC transmembrane type-1 domain-containing protein</fullName>
    </recommendedName>
</protein>
<dbReference type="GO" id="GO:0005886">
    <property type="term" value="C:plasma membrane"/>
    <property type="evidence" value="ECO:0007669"/>
    <property type="project" value="UniProtKB-SubCell"/>
</dbReference>